<evidence type="ECO:0000313" key="3">
    <source>
        <dbReference type="Proteomes" id="UP001524501"/>
    </source>
</evidence>
<sequence>MNVAHAPERERDSTDSGSQLNGYVATMAIYTFVVAVVTVLGALTNRQLPRAMTVRELVITALAAHKVSRTVTKDAITTPLRAPFTEHAGDGGPGEVMEKPQASDGIMHSIGELLTCPFCFDVWVITGFTIGHVFAPRATRLVADAMAALAGADFLQLSYATAQRIAEG</sequence>
<comment type="caution">
    <text evidence="2">The sequence shown here is derived from an EMBL/GenBank/DDBJ whole genome shotgun (WGS) entry which is preliminary data.</text>
</comment>
<organism evidence="2 3">
    <name type="scientific">Rhodococcus tibetensis</name>
    <dbReference type="NCBI Taxonomy" id="2965064"/>
    <lineage>
        <taxon>Bacteria</taxon>
        <taxon>Bacillati</taxon>
        <taxon>Actinomycetota</taxon>
        <taxon>Actinomycetes</taxon>
        <taxon>Mycobacteriales</taxon>
        <taxon>Nocardiaceae</taxon>
        <taxon>Rhodococcus</taxon>
    </lineage>
</organism>
<dbReference type="Proteomes" id="UP001524501">
    <property type="component" value="Unassembled WGS sequence"/>
</dbReference>
<dbReference type="RefSeq" id="WP_255973859.1">
    <property type="nucleotide sequence ID" value="NZ_JANFQF010000028.1"/>
</dbReference>
<keyword evidence="3" id="KW-1185">Reference proteome</keyword>
<accession>A0ABT1QJG0</accession>
<keyword evidence="1" id="KW-0812">Transmembrane</keyword>
<keyword evidence="1" id="KW-1133">Transmembrane helix</keyword>
<name>A0ABT1QJG0_9NOCA</name>
<evidence type="ECO:0000256" key="1">
    <source>
        <dbReference type="SAM" id="Phobius"/>
    </source>
</evidence>
<proteinExistence type="predicted"/>
<dbReference type="Pfam" id="PF07098">
    <property type="entry name" value="DUF1360"/>
    <property type="match status" value="1"/>
</dbReference>
<protein>
    <submittedName>
        <fullName evidence="2">DUF1360 domain-containing protein</fullName>
    </submittedName>
</protein>
<gene>
    <name evidence="2" type="ORF">NOF53_24865</name>
</gene>
<reference evidence="2 3" key="1">
    <citation type="submission" date="2022-07" db="EMBL/GenBank/DDBJ databases">
        <title>Degradation activity of malathion, p-nitrophenol and potential low-temperature adaptation strategy of Rhodococcus sp. FXJ9.536.</title>
        <authorList>
            <person name="Huang J."/>
            <person name="Huang Y."/>
        </authorList>
    </citation>
    <scope>NUCLEOTIDE SEQUENCE [LARGE SCALE GENOMIC DNA]</scope>
    <source>
        <strain evidence="2 3">FXJ9.536</strain>
    </source>
</reference>
<feature type="transmembrane region" description="Helical" evidence="1">
    <location>
        <begin position="20"/>
        <end position="43"/>
    </location>
</feature>
<evidence type="ECO:0000313" key="2">
    <source>
        <dbReference type="EMBL" id="MCQ4122347.1"/>
    </source>
</evidence>
<dbReference type="EMBL" id="JANFQF010000028">
    <property type="protein sequence ID" value="MCQ4122347.1"/>
    <property type="molecule type" value="Genomic_DNA"/>
</dbReference>
<keyword evidence="1" id="KW-0472">Membrane</keyword>
<dbReference type="InterPro" id="IPR010773">
    <property type="entry name" value="Mycophage_PG1_Gp7"/>
</dbReference>